<feature type="transmembrane region" description="Helical" evidence="1">
    <location>
        <begin position="57"/>
        <end position="78"/>
    </location>
</feature>
<keyword evidence="1" id="KW-1133">Transmembrane helix</keyword>
<name>A0ABT2S651_9FIRM</name>
<proteinExistence type="predicted"/>
<feature type="transmembrane region" description="Helical" evidence="1">
    <location>
        <begin position="140"/>
        <end position="163"/>
    </location>
</feature>
<keyword evidence="1" id="KW-0472">Membrane</keyword>
<dbReference type="Pfam" id="PF06695">
    <property type="entry name" value="Sm_multidrug_ex"/>
    <property type="match status" value="1"/>
</dbReference>
<keyword evidence="1" id="KW-0812">Transmembrane</keyword>
<dbReference type="PANTHER" id="PTHR36007">
    <property type="entry name" value="TRANSPORT PROTEIN-RELATED"/>
    <property type="match status" value="1"/>
</dbReference>
<protein>
    <submittedName>
        <fullName evidence="2">Small multi-drug export protein</fullName>
    </submittedName>
</protein>
<sequence length="170" mass="18274">MTETLVQGIIHALSGTLSKEAIVFVISMIPILELRGALLVAGPVLGVPVAKAIPLCVLGNIIPVPFILLLITPIFTWLKGTKTFKPMVHRLEARAMSKSDQIEKYEFWGLVLFVGIPLPGTGAWTGSLIAALLGVKFRKAFPAVVLGICMATVIMWFISYVLLGGVHLLG</sequence>
<dbReference type="InterPro" id="IPR009577">
    <property type="entry name" value="Sm_multidrug_ex"/>
</dbReference>
<organism evidence="2 3">
    <name type="scientific">Dorea ammoniilytica</name>
    <dbReference type="NCBI Taxonomy" id="2981788"/>
    <lineage>
        <taxon>Bacteria</taxon>
        <taxon>Bacillati</taxon>
        <taxon>Bacillota</taxon>
        <taxon>Clostridia</taxon>
        <taxon>Lachnospirales</taxon>
        <taxon>Lachnospiraceae</taxon>
        <taxon>Dorea</taxon>
    </lineage>
</organism>
<gene>
    <name evidence="2" type="ORF">OCV65_06445</name>
</gene>
<evidence type="ECO:0000313" key="2">
    <source>
        <dbReference type="EMBL" id="MCU6699867.1"/>
    </source>
</evidence>
<dbReference type="Proteomes" id="UP001207605">
    <property type="component" value="Unassembled WGS sequence"/>
</dbReference>
<feature type="transmembrane region" description="Helical" evidence="1">
    <location>
        <begin position="21"/>
        <end position="45"/>
    </location>
</feature>
<evidence type="ECO:0000313" key="3">
    <source>
        <dbReference type="Proteomes" id="UP001207605"/>
    </source>
</evidence>
<feature type="transmembrane region" description="Helical" evidence="1">
    <location>
        <begin position="107"/>
        <end position="133"/>
    </location>
</feature>
<keyword evidence="3" id="KW-1185">Reference proteome</keyword>
<dbReference type="RefSeq" id="WP_262581378.1">
    <property type="nucleotide sequence ID" value="NZ_JAOQJV010000006.1"/>
</dbReference>
<dbReference type="EMBL" id="JAOQJV010000006">
    <property type="protein sequence ID" value="MCU6699867.1"/>
    <property type="molecule type" value="Genomic_DNA"/>
</dbReference>
<evidence type="ECO:0000256" key="1">
    <source>
        <dbReference type="SAM" id="Phobius"/>
    </source>
</evidence>
<reference evidence="2 3" key="1">
    <citation type="journal article" date="2021" name="ISME Commun">
        <title>Automated analysis of genomic sequences facilitates high-throughput and comprehensive description of bacteria.</title>
        <authorList>
            <person name="Hitch T.C.A."/>
        </authorList>
    </citation>
    <scope>NUCLEOTIDE SEQUENCE [LARGE SCALE GENOMIC DNA]</scope>
    <source>
        <strain evidence="2 3">Sanger_02</strain>
    </source>
</reference>
<accession>A0ABT2S651</accession>
<comment type="caution">
    <text evidence="2">The sequence shown here is derived from an EMBL/GenBank/DDBJ whole genome shotgun (WGS) entry which is preliminary data.</text>
</comment>
<dbReference type="PANTHER" id="PTHR36007:SF2">
    <property type="entry name" value="TRANSPORT PROTEIN-RELATED"/>
    <property type="match status" value="1"/>
</dbReference>